<protein>
    <submittedName>
        <fullName evidence="1">Uncharacterized protein</fullName>
    </submittedName>
</protein>
<reference evidence="1" key="1">
    <citation type="journal article" date="2020" name="Nature">
        <title>Giant virus diversity and host interactions through global metagenomics.</title>
        <authorList>
            <person name="Schulz F."/>
            <person name="Roux S."/>
            <person name="Paez-Espino D."/>
            <person name="Jungbluth S."/>
            <person name="Walsh D.A."/>
            <person name="Denef V.J."/>
            <person name="McMahon K.D."/>
            <person name="Konstantinidis K.T."/>
            <person name="Eloe-Fadrosh E.A."/>
            <person name="Kyrpides N.C."/>
            <person name="Woyke T."/>
        </authorList>
    </citation>
    <scope>NUCLEOTIDE SEQUENCE</scope>
    <source>
        <strain evidence="1">GVMAG-S-1101169-75</strain>
    </source>
</reference>
<dbReference type="AlphaFoldDB" id="A0A6C0K4K2"/>
<evidence type="ECO:0000313" key="1">
    <source>
        <dbReference type="EMBL" id="QHU12016.1"/>
    </source>
</evidence>
<sequence length="247" mass="29353">MIFFYLEKKILQQMNRMTLFNQEYIAYCIHFSKVWAVFEQNPSIVDSIVEDVDYHKKEDKKTPVWFAPSLRRLYDHYGRSVPITRISFEQNWFQGFSRVGLLQMRIFNDNEKTIFEVKNHILGERFLKTIHQNNMLMPFDMHLQFCAVDHSMTVLSYPLTISIVPCKSSDPDMKSWYDVGDGVGYLPIRIDAPLLTFYDEEDNRVGLRTFLAATRTNIKRHKNRSYSYTLYANQYAGIYQWARFTTV</sequence>
<dbReference type="EMBL" id="MN740794">
    <property type="protein sequence ID" value="QHU12016.1"/>
    <property type="molecule type" value="Genomic_DNA"/>
</dbReference>
<proteinExistence type="predicted"/>
<organism evidence="1">
    <name type="scientific">viral metagenome</name>
    <dbReference type="NCBI Taxonomy" id="1070528"/>
    <lineage>
        <taxon>unclassified sequences</taxon>
        <taxon>metagenomes</taxon>
        <taxon>organismal metagenomes</taxon>
    </lineage>
</organism>
<accession>A0A6C0K4K2</accession>
<name>A0A6C0K4K2_9ZZZZ</name>